<evidence type="ECO:0000256" key="2">
    <source>
        <dbReference type="ARBA" id="ARBA00019059"/>
    </source>
</evidence>
<evidence type="ECO:0000256" key="1">
    <source>
        <dbReference type="ARBA" id="ARBA00004496"/>
    </source>
</evidence>
<dbReference type="CDD" id="cd00009">
    <property type="entry name" value="AAA"/>
    <property type="match status" value="1"/>
</dbReference>
<dbReference type="Pfam" id="PF00158">
    <property type="entry name" value="Sigma54_activat"/>
    <property type="match status" value="1"/>
</dbReference>
<feature type="domain" description="Response regulatory" evidence="18">
    <location>
        <begin position="5"/>
        <end position="122"/>
    </location>
</feature>
<keyword evidence="13" id="KW-0535">Nitrogen fixation</keyword>
<keyword evidence="3" id="KW-0963">Cytoplasm</keyword>
<dbReference type="Gene3D" id="3.40.50.300">
    <property type="entry name" value="P-loop containing nucleotide triphosphate hydrolases"/>
    <property type="match status" value="1"/>
</dbReference>
<reference evidence="19 20" key="1">
    <citation type="submission" date="2019-07" db="EMBL/GenBank/DDBJ databases">
        <title>Insights of Desulfuromonas acetexigens electromicrobiology.</title>
        <authorList>
            <person name="Katuri K."/>
            <person name="Sapireddy V."/>
            <person name="Shaw D.R."/>
            <person name="Saikaly P."/>
        </authorList>
    </citation>
    <scope>NUCLEOTIDE SEQUENCE [LARGE SCALE GENOMIC DNA]</scope>
    <source>
        <strain evidence="19 20">2873</strain>
    </source>
</reference>
<keyword evidence="5 16" id="KW-0597">Phosphoprotein</keyword>
<evidence type="ECO:0000256" key="7">
    <source>
        <dbReference type="ARBA" id="ARBA00022840"/>
    </source>
</evidence>
<dbReference type="FunFam" id="3.40.50.300:FF:000006">
    <property type="entry name" value="DNA-binding transcriptional regulator NtrC"/>
    <property type="match status" value="1"/>
</dbReference>
<evidence type="ECO:0000256" key="6">
    <source>
        <dbReference type="ARBA" id="ARBA00022741"/>
    </source>
</evidence>
<dbReference type="Gene3D" id="3.40.50.2300">
    <property type="match status" value="1"/>
</dbReference>
<keyword evidence="20" id="KW-1185">Reference proteome</keyword>
<evidence type="ECO:0000256" key="4">
    <source>
        <dbReference type="ARBA" id="ARBA00022491"/>
    </source>
</evidence>
<dbReference type="PANTHER" id="PTHR32071:SF95">
    <property type="entry name" value="DNA-BINDING TRANSCRIPTIONAL REGULATOR NTRC"/>
    <property type="match status" value="1"/>
</dbReference>
<evidence type="ECO:0000256" key="16">
    <source>
        <dbReference type="PROSITE-ProRule" id="PRU00169"/>
    </source>
</evidence>
<evidence type="ECO:0000256" key="12">
    <source>
        <dbReference type="ARBA" id="ARBA00023163"/>
    </source>
</evidence>
<dbReference type="Gene3D" id="1.10.10.60">
    <property type="entry name" value="Homeodomain-like"/>
    <property type="match status" value="1"/>
</dbReference>
<evidence type="ECO:0000256" key="15">
    <source>
        <dbReference type="ARBA" id="ARBA00031910"/>
    </source>
</evidence>
<name>A0A550JGR1_9BACT</name>
<keyword evidence="9" id="KW-0805">Transcription regulation</keyword>
<feature type="modified residue" description="4-aspartylphosphate" evidence="16">
    <location>
        <position position="57"/>
    </location>
</feature>
<evidence type="ECO:0000313" key="20">
    <source>
        <dbReference type="Proteomes" id="UP000317155"/>
    </source>
</evidence>
<dbReference type="SUPFAM" id="SSF46689">
    <property type="entry name" value="Homeodomain-like"/>
    <property type="match status" value="1"/>
</dbReference>
<evidence type="ECO:0000259" key="17">
    <source>
        <dbReference type="PROSITE" id="PS50045"/>
    </source>
</evidence>
<dbReference type="GO" id="GO:0006355">
    <property type="term" value="P:regulation of DNA-templated transcription"/>
    <property type="evidence" value="ECO:0007669"/>
    <property type="project" value="InterPro"/>
</dbReference>
<evidence type="ECO:0000259" key="18">
    <source>
        <dbReference type="PROSITE" id="PS50110"/>
    </source>
</evidence>
<proteinExistence type="predicted"/>
<dbReference type="Pfam" id="PF25601">
    <property type="entry name" value="AAA_lid_14"/>
    <property type="match status" value="1"/>
</dbReference>
<evidence type="ECO:0000256" key="5">
    <source>
        <dbReference type="ARBA" id="ARBA00022553"/>
    </source>
</evidence>
<accession>A0A550JGR1</accession>
<dbReference type="Pfam" id="PF00072">
    <property type="entry name" value="Response_reg"/>
    <property type="match status" value="1"/>
</dbReference>
<evidence type="ECO:0000256" key="11">
    <source>
        <dbReference type="ARBA" id="ARBA00023159"/>
    </source>
</evidence>
<dbReference type="InterPro" id="IPR058031">
    <property type="entry name" value="AAA_lid_NorR"/>
</dbReference>
<dbReference type="PROSITE" id="PS00675">
    <property type="entry name" value="SIGMA54_INTERACT_1"/>
    <property type="match status" value="1"/>
</dbReference>
<evidence type="ECO:0000256" key="3">
    <source>
        <dbReference type="ARBA" id="ARBA00022490"/>
    </source>
</evidence>
<dbReference type="GO" id="GO:0000160">
    <property type="term" value="P:phosphorelay signal transduction system"/>
    <property type="evidence" value="ECO:0007669"/>
    <property type="project" value="UniProtKB-KW"/>
</dbReference>
<keyword evidence="12" id="KW-0804">Transcription</keyword>
<evidence type="ECO:0000256" key="14">
    <source>
        <dbReference type="ARBA" id="ARBA00029881"/>
    </source>
</evidence>
<dbReference type="PROSITE" id="PS50110">
    <property type="entry name" value="RESPONSE_REGULATORY"/>
    <property type="match status" value="1"/>
</dbReference>
<evidence type="ECO:0000256" key="9">
    <source>
        <dbReference type="ARBA" id="ARBA00023015"/>
    </source>
</evidence>
<dbReference type="InterPro" id="IPR002078">
    <property type="entry name" value="Sigma_54_int"/>
</dbReference>
<dbReference type="SMART" id="SM00382">
    <property type="entry name" value="AAA"/>
    <property type="match status" value="1"/>
</dbReference>
<keyword evidence="11" id="KW-0010">Activator</keyword>
<dbReference type="InterPro" id="IPR001789">
    <property type="entry name" value="Sig_transdc_resp-reg_receiver"/>
</dbReference>
<dbReference type="Pfam" id="PF02954">
    <property type="entry name" value="HTH_8"/>
    <property type="match status" value="1"/>
</dbReference>
<dbReference type="Gene3D" id="1.10.8.60">
    <property type="match status" value="1"/>
</dbReference>
<dbReference type="InterPro" id="IPR027417">
    <property type="entry name" value="P-loop_NTPase"/>
</dbReference>
<dbReference type="InterPro" id="IPR009057">
    <property type="entry name" value="Homeodomain-like_sf"/>
</dbReference>
<keyword evidence="4" id="KW-0678">Repressor</keyword>
<organism evidence="19 20">
    <name type="scientific">Trichloromonas acetexigens</name>
    <dbReference type="NCBI Taxonomy" id="38815"/>
    <lineage>
        <taxon>Bacteria</taxon>
        <taxon>Pseudomonadati</taxon>
        <taxon>Thermodesulfobacteriota</taxon>
        <taxon>Desulfuromonadia</taxon>
        <taxon>Desulfuromonadales</taxon>
        <taxon>Trichloromonadaceae</taxon>
        <taxon>Trichloromonas</taxon>
    </lineage>
</organism>
<dbReference type="EMBL" id="VJVV01000004">
    <property type="protein sequence ID" value="TRO82398.1"/>
    <property type="molecule type" value="Genomic_DNA"/>
</dbReference>
<dbReference type="PROSITE" id="PS50045">
    <property type="entry name" value="SIGMA54_INTERACT_4"/>
    <property type="match status" value="1"/>
</dbReference>
<keyword evidence="6" id="KW-0547">Nucleotide-binding</keyword>
<evidence type="ECO:0000256" key="10">
    <source>
        <dbReference type="ARBA" id="ARBA00023125"/>
    </source>
</evidence>
<keyword evidence="8" id="KW-0902">Two-component regulatory system</keyword>
<dbReference type="OrthoDB" id="9814761at2"/>
<dbReference type="InterPro" id="IPR025662">
    <property type="entry name" value="Sigma_54_int_dom_ATP-bd_1"/>
</dbReference>
<feature type="domain" description="Sigma-54 factor interaction" evidence="17">
    <location>
        <begin position="147"/>
        <end position="373"/>
    </location>
</feature>
<dbReference type="AlphaFoldDB" id="A0A550JGR1"/>
<gene>
    <name evidence="19" type="ORF">FL622_07425</name>
</gene>
<keyword evidence="10" id="KW-0238">DNA-binding</keyword>
<protein>
    <recommendedName>
        <fullName evidence="2">DNA-binding transcriptional regulator NtrC</fullName>
    </recommendedName>
    <alternativeName>
        <fullName evidence="14">Nitrogen regulation protein NR(I)</fullName>
    </alternativeName>
    <alternativeName>
        <fullName evidence="15">Nitrogen regulator I</fullName>
    </alternativeName>
</protein>
<dbReference type="GO" id="GO:0043565">
    <property type="term" value="F:sequence-specific DNA binding"/>
    <property type="evidence" value="ECO:0007669"/>
    <property type="project" value="InterPro"/>
</dbReference>
<dbReference type="InterPro" id="IPR003593">
    <property type="entry name" value="AAA+_ATPase"/>
</dbReference>
<dbReference type="InterPro" id="IPR025944">
    <property type="entry name" value="Sigma_54_int_dom_CS"/>
</dbReference>
<dbReference type="PROSITE" id="PS00688">
    <property type="entry name" value="SIGMA54_INTERACT_3"/>
    <property type="match status" value="1"/>
</dbReference>
<dbReference type="SUPFAM" id="SSF52540">
    <property type="entry name" value="P-loop containing nucleoside triphosphate hydrolases"/>
    <property type="match status" value="1"/>
</dbReference>
<evidence type="ECO:0000313" key="19">
    <source>
        <dbReference type="EMBL" id="TRO82398.1"/>
    </source>
</evidence>
<keyword evidence="7" id="KW-0067">ATP-binding</keyword>
<dbReference type="GO" id="GO:0005524">
    <property type="term" value="F:ATP binding"/>
    <property type="evidence" value="ECO:0007669"/>
    <property type="project" value="UniProtKB-KW"/>
</dbReference>
<dbReference type="PANTHER" id="PTHR32071">
    <property type="entry name" value="TRANSCRIPTIONAL REGULATORY PROTEIN"/>
    <property type="match status" value="1"/>
</dbReference>
<dbReference type="SUPFAM" id="SSF52172">
    <property type="entry name" value="CheY-like"/>
    <property type="match status" value="1"/>
</dbReference>
<dbReference type="GO" id="GO:0005737">
    <property type="term" value="C:cytoplasm"/>
    <property type="evidence" value="ECO:0007669"/>
    <property type="project" value="UniProtKB-SubCell"/>
</dbReference>
<evidence type="ECO:0000256" key="8">
    <source>
        <dbReference type="ARBA" id="ARBA00023012"/>
    </source>
</evidence>
<comment type="subcellular location">
    <subcellularLocation>
        <location evidence="1">Cytoplasm</location>
    </subcellularLocation>
</comment>
<evidence type="ECO:0000256" key="13">
    <source>
        <dbReference type="ARBA" id="ARBA00023231"/>
    </source>
</evidence>
<dbReference type="RefSeq" id="WP_092057450.1">
    <property type="nucleotide sequence ID" value="NZ_FOJJ01000034.1"/>
</dbReference>
<sequence length="457" mass="50674">MEQGRIYLCDEDSDSRNYYERLLSGHGHDIRAFPGSEALLKALSESAEEGPDLVLFDACSPGPDGLEPLRRIKALRPAAAVIVTSAFATVRCATAALKLGACEYLPKPVLVDELTALVAKEVGQRRLVEENRSLKAQIRKNFDPGQVVFKSAVFKNVFALAHKVAPSDAGVLILGESGTGKELIASTLHYASRRREQRYLTVNCAALTETLLESQLFGHVKGAFTGAVATQRGLVEEADRGTLFLDEIGDISPALQAKLLRVLQEKEFMPVGATRVKHADVRFVAATNRDLEAEVAAGRFREDLYYRLNVVTLRLPPLRERREDIPPLVEHFLGRFAPRGGLRVSPEALARLQAYDWPGNVRELENVMEMAVIFADGGVIGPDQLPGKVAEERPAAFSLPREQLSLAIVERMYIEQVYRQTRFHKVRTAQILDISRKTLDRKLRQYHIDKAPAESGS</sequence>
<dbReference type="SMART" id="SM00448">
    <property type="entry name" value="REC"/>
    <property type="match status" value="1"/>
</dbReference>
<dbReference type="InterPro" id="IPR002197">
    <property type="entry name" value="HTH_Fis"/>
</dbReference>
<dbReference type="Proteomes" id="UP000317155">
    <property type="component" value="Unassembled WGS sequence"/>
</dbReference>
<dbReference type="InterPro" id="IPR011006">
    <property type="entry name" value="CheY-like_superfamily"/>
</dbReference>
<comment type="caution">
    <text evidence="19">The sequence shown here is derived from an EMBL/GenBank/DDBJ whole genome shotgun (WGS) entry which is preliminary data.</text>
</comment>